<evidence type="ECO:0000313" key="1">
    <source>
        <dbReference type="EnsemblMetazoa" id="PPAI002358-PA"/>
    </source>
</evidence>
<dbReference type="AlphaFoldDB" id="A0A1B0GMH5"/>
<dbReference type="SUPFAM" id="SSF57850">
    <property type="entry name" value="RING/U-box"/>
    <property type="match status" value="1"/>
</dbReference>
<proteinExistence type="predicted"/>
<reference evidence="1" key="1">
    <citation type="submission" date="2022-08" db="UniProtKB">
        <authorList>
            <consortium name="EnsemblMetazoa"/>
        </authorList>
    </citation>
    <scope>IDENTIFICATION</scope>
    <source>
        <strain evidence="1">Israel</strain>
    </source>
</reference>
<dbReference type="EMBL" id="AJVK01024546">
    <property type="status" value="NOT_ANNOTATED_CDS"/>
    <property type="molecule type" value="Genomic_DNA"/>
</dbReference>
<dbReference type="EnsemblMetazoa" id="PPAI002358-RA">
    <property type="protein sequence ID" value="PPAI002358-PA"/>
    <property type="gene ID" value="PPAI002358"/>
</dbReference>
<name>A0A1B0GMH5_PHLPP</name>
<protein>
    <recommendedName>
        <fullName evidence="3">Anaphase-promoting complex subunit 11 RING-H2 finger domain-containing protein</fullName>
    </recommendedName>
</protein>
<dbReference type="Gene3D" id="3.30.40.10">
    <property type="entry name" value="Zinc/RING finger domain, C3HC4 (zinc finger)"/>
    <property type="match status" value="1"/>
</dbReference>
<dbReference type="InterPro" id="IPR013083">
    <property type="entry name" value="Znf_RING/FYVE/PHD"/>
</dbReference>
<accession>A0A1B0GMH5</accession>
<dbReference type="EMBL" id="AJVK01024545">
    <property type="status" value="NOT_ANNOTATED_CDS"/>
    <property type="molecule type" value="Genomic_DNA"/>
</dbReference>
<sequence>MTTQTTREPPKRAEMDSSNCHQRRQCVGLKNSAICQWSPVFLFTFLFRVKKLEFSPQMAEENDNSCDKFDNDACKPDKMFTLKKWNAVALWSWDVECDTCAICRVQVMGFFRIETRGIGPYLKIYNNGVAVVAFLTNQTLHFGIVVIVTTC</sequence>
<evidence type="ECO:0008006" key="3">
    <source>
        <dbReference type="Google" id="ProtNLM"/>
    </source>
</evidence>
<dbReference type="EMBL" id="AJVK01024547">
    <property type="status" value="NOT_ANNOTATED_CDS"/>
    <property type="molecule type" value="Genomic_DNA"/>
</dbReference>
<dbReference type="Proteomes" id="UP000092462">
    <property type="component" value="Unassembled WGS sequence"/>
</dbReference>
<organism evidence="1 2">
    <name type="scientific">Phlebotomus papatasi</name>
    <name type="common">Sandfly</name>
    <dbReference type="NCBI Taxonomy" id="29031"/>
    <lineage>
        <taxon>Eukaryota</taxon>
        <taxon>Metazoa</taxon>
        <taxon>Ecdysozoa</taxon>
        <taxon>Arthropoda</taxon>
        <taxon>Hexapoda</taxon>
        <taxon>Insecta</taxon>
        <taxon>Pterygota</taxon>
        <taxon>Neoptera</taxon>
        <taxon>Endopterygota</taxon>
        <taxon>Diptera</taxon>
        <taxon>Nematocera</taxon>
        <taxon>Psychodoidea</taxon>
        <taxon>Psychodidae</taxon>
        <taxon>Phlebotomus</taxon>
        <taxon>Phlebotomus</taxon>
    </lineage>
</organism>
<dbReference type="VEuPathDB" id="VectorBase:PPAI002358"/>
<keyword evidence="2" id="KW-1185">Reference proteome</keyword>
<evidence type="ECO:0000313" key="2">
    <source>
        <dbReference type="Proteomes" id="UP000092462"/>
    </source>
</evidence>
<dbReference type="VEuPathDB" id="VectorBase:PPAPM1_000294"/>